<gene>
    <name evidence="1" type="ORF">F6X38_11870</name>
</gene>
<keyword evidence="2" id="KW-1185">Reference proteome</keyword>
<dbReference type="Proteomes" id="UP000432089">
    <property type="component" value="Unassembled WGS sequence"/>
</dbReference>
<dbReference type="Pfam" id="PF09550">
    <property type="entry name" value="Phage_TAC_6"/>
    <property type="match status" value="1"/>
</dbReference>
<evidence type="ECO:0000313" key="1">
    <source>
        <dbReference type="EMBL" id="KAB0679519.1"/>
    </source>
</evidence>
<reference evidence="1 2" key="1">
    <citation type="submission" date="2019-09" db="EMBL/GenBank/DDBJ databases">
        <title>YIM 132180 draft genome.</title>
        <authorList>
            <person name="Zhang K."/>
        </authorList>
    </citation>
    <scope>NUCLEOTIDE SEQUENCE [LARGE SCALE GENOMIC DNA]</scope>
    <source>
        <strain evidence="1 2">YIM 132180</strain>
    </source>
</reference>
<dbReference type="AlphaFoldDB" id="A0A7V7PNW3"/>
<protein>
    <submittedName>
        <fullName evidence="1">Phage tail assembly chaperone</fullName>
    </submittedName>
</protein>
<name>A0A7V7PNW3_9HYPH</name>
<sequence length="197" mass="21188">MSRLAAPIRLKVGKETAVLRPTMRAAFALVDEFGSLSPVFRGIGEGNLSTIGRVLVECGFTGSLSDLLFVSDQSLAACLVVLQPIAFELVGGLLGADPDAKDEPRPADPNSKPAAPIAFYESLFAFATGILRWTPDATWNATPGEIIVAMEFRTEAHASPDDRKKRDQEKTRAALPIADRTRMAFEALGGTRRDDAD</sequence>
<proteinExistence type="predicted"/>
<organism evidence="1 2">
    <name type="scientific">Plantimonas leprariae</name>
    <dbReference type="NCBI Taxonomy" id="2615207"/>
    <lineage>
        <taxon>Bacteria</taxon>
        <taxon>Pseudomonadati</taxon>
        <taxon>Pseudomonadota</taxon>
        <taxon>Alphaproteobacteria</taxon>
        <taxon>Hyphomicrobiales</taxon>
        <taxon>Aurantimonadaceae</taxon>
        <taxon>Plantimonas</taxon>
    </lineage>
</organism>
<evidence type="ECO:0000313" key="2">
    <source>
        <dbReference type="Proteomes" id="UP000432089"/>
    </source>
</evidence>
<dbReference type="RefSeq" id="WP_150970043.1">
    <property type="nucleotide sequence ID" value="NZ_VZDO01000009.1"/>
</dbReference>
<accession>A0A7V7PNW3</accession>
<dbReference type="EMBL" id="VZDO01000009">
    <property type="protein sequence ID" value="KAB0679519.1"/>
    <property type="molecule type" value="Genomic_DNA"/>
</dbReference>
<dbReference type="InterPro" id="IPR019056">
    <property type="entry name" value="Phage_TAC_6"/>
</dbReference>
<comment type="caution">
    <text evidence="1">The sequence shown here is derived from an EMBL/GenBank/DDBJ whole genome shotgun (WGS) entry which is preliminary data.</text>
</comment>